<evidence type="ECO:0000256" key="4">
    <source>
        <dbReference type="ARBA" id="ARBA00022741"/>
    </source>
</evidence>
<reference evidence="10 11" key="1">
    <citation type="submission" date="2020-04" db="EMBL/GenBank/DDBJ databases">
        <title>Novel species.</title>
        <authorList>
            <person name="Teo W.F.A."/>
            <person name="Lipun K."/>
            <person name="Srisuk N."/>
            <person name="Duangmal K."/>
        </authorList>
    </citation>
    <scope>NUCLEOTIDE SEQUENCE [LARGE SCALE GENOMIC DNA]</scope>
    <source>
        <strain evidence="10 11">K13G38</strain>
    </source>
</reference>
<comment type="caution">
    <text evidence="10">The sequence shown here is derived from an EMBL/GenBank/DDBJ whole genome shotgun (WGS) entry which is preliminary data.</text>
</comment>
<dbReference type="EMBL" id="JAAXLS010000010">
    <property type="protein sequence ID" value="NKQ54592.1"/>
    <property type="molecule type" value="Genomic_DNA"/>
</dbReference>
<feature type="binding site" evidence="7">
    <location>
        <position position="41"/>
    </location>
    <ligand>
        <name>ATP</name>
        <dbReference type="ChEBI" id="CHEBI:30616"/>
    </ligand>
</feature>
<feature type="domain" description="Protein kinase" evidence="8">
    <location>
        <begin position="12"/>
        <end position="260"/>
    </location>
</feature>
<dbReference type="Proteomes" id="UP000715441">
    <property type="component" value="Unassembled WGS sequence"/>
</dbReference>
<dbReference type="InterPro" id="IPR012291">
    <property type="entry name" value="CBM2_carb-bd_dom_sf"/>
</dbReference>
<organism evidence="10 11">
    <name type="scientific">Amycolatopsis acididurans</name>
    <dbReference type="NCBI Taxonomy" id="2724524"/>
    <lineage>
        <taxon>Bacteria</taxon>
        <taxon>Bacillati</taxon>
        <taxon>Actinomycetota</taxon>
        <taxon>Actinomycetes</taxon>
        <taxon>Pseudonocardiales</taxon>
        <taxon>Pseudonocardiaceae</taxon>
        <taxon>Amycolatopsis</taxon>
    </lineage>
</organism>
<dbReference type="GO" id="GO:0016301">
    <property type="term" value="F:kinase activity"/>
    <property type="evidence" value="ECO:0007669"/>
    <property type="project" value="UniProtKB-KW"/>
</dbReference>
<evidence type="ECO:0000256" key="6">
    <source>
        <dbReference type="ARBA" id="ARBA00022840"/>
    </source>
</evidence>
<dbReference type="SMART" id="SM00220">
    <property type="entry name" value="S_TKc"/>
    <property type="match status" value="1"/>
</dbReference>
<dbReference type="InterPro" id="IPR000719">
    <property type="entry name" value="Prot_kinase_dom"/>
</dbReference>
<dbReference type="InterPro" id="IPR011009">
    <property type="entry name" value="Kinase-like_dom_sf"/>
</dbReference>
<dbReference type="PROSITE" id="PS00107">
    <property type="entry name" value="PROTEIN_KINASE_ATP"/>
    <property type="match status" value="1"/>
</dbReference>
<dbReference type="CDD" id="cd14014">
    <property type="entry name" value="STKc_PknB_like"/>
    <property type="match status" value="1"/>
</dbReference>
<evidence type="ECO:0000313" key="10">
    <source>
        <dbReference type="EMBL" id="NKQ54592.1"/>
    </source>
</evidence>
<evidence type="ECO:0000256" key="5">
    <source>
        <dbReference type="ARBA" id="ARBA00022777"/>
    </source>
</evidence>
<evidence type="ECO:0000256" key="1">
    <source>
        <dbReference type="ARBA" id="ARBA00012513"/>
    </source>
</evidence>
<sequence>MADEGELIADRYRLVSHVGRGSMGIVWQARDERLDRVVAVKQLVADGGTAVRQALREGRLAARLKHPHAIAVHDVVEHGGKPWLVLEFLPSRSLSAILAERGTLPPEAVATIGGQVASALAAAHAEGIVHRDVKPGNVLIAADGTAKIADFGIARALGEGTATGAGMIAGTPAFLAPEVAAGEDAGFAADVFSLGATLYTALEGAPPFGTDDNPLALVRKVAQGRIDPPRRSGPLTGILLRVLRAGPAERPSMAEFHEALQAIAAGRTLPPPRDPTLLLPRRREFPRRTVLAGAGAACLVAAGVLIGTTLGRDGGDAAATTPPPTATTLRAVPRCQAEYRITNAWPGAHQAEVTVRNTDQRAITGWTVTWTLTGGQQVGNLWNGSLNQQGTSVTVSNADWNAIVKPGGSTTFGLITSGDPVQPRLTCTSP</sequence>
<dbReference type="PANTHER" id="PTHR43289">
    <property type="entry name" value="MITOGEN-ACTIVATED PROTEIN KINASE KINASE KINASE 20-RELATED"/>
    <property type="match status" value="1"/>
</dbReference>
<dbReference type="SUPFAM" id="SSF56112">
    <property type="entry name" value="Protein kinase-like (PK-like)"/>
    <property type="match status" value="1"/>
</dbReference>
<dbReference type="Pfam" id="PF00553">
    <property type="entry name" value="CBM_2"/>
    <property type="match status" value="1"/>
</dbReference>
<dbReference type="Gene3D" id="1.10.510.10">
    <property type="entry name" value="Transferase(Phosphotransferase) domain 1"/>
    <property type="match status" value="1"/>
</dbReference>
<feature type="domain" description="CBM2" evidence="9">
    <location>
        <begin position="322"/>
        <end position="430"/>
    </location>
</feature>
<dbReference type="InterPro" id="IPR017441">
    <property type="entry name" value="Protein_kinase_ATP_BS"/>
</dbReference>
<keyword evidence="11" id="KW-1185">Reference proteome</keyword>
<keyword evidence="4 7" id="KW-0547">Nucleotide-binding</keyword>
<dbReference type="PROSITE" id="PS50011">
    <property type="entry name" value="PROTEIN_KINASE_DOM"/>
    <property type="match status" value="1"/>
</dbReference>
<dbReference type="SUPFAM" id="SSF49384">
    <property type="entry name" value="Carbohydrate-binding domain"/>
    <property type="match status" value="1"/>
</dbReference>
<gene>
    <name evidence="10" type="ORF">HFP15_17055</name>
</gene>
<evidence type="ECO:0000256" key="2">
    <source>
        <dbReference type="ARBA" id="ARBA00022527"/>
    </source>
</evidence>
<protein>
    <recommendedName>
        <fullName evidence="1">non-specific serine/threonine protein kinase</fullName>
        <ecNumber evidence="1">2.7.11.1</ecNumber>
    </recommendedName>
</protein>
<evidence type="ECO:0000259" key="8">
    <source>
        <dbReference type="PROSITE" id="PS50011"/>
    </source>
</evidence>
<keyword evidence="6 7" id="KW-0067">ATP-binding</keyword>
<evidence type="ECO:0000256" key="7">
    <source>
        <dbReference type="PROSITE-ProRule" id="PRU10141"/>
    </source>
</evidence>
<evidence type="ECO:0000256" key="3">
    <source>
        <dbReference type="ARBA" id="ARBA00022679"/>
    </source>
</evidence>
<dbReference type="PROSITE" id="PS51173">
    <property type="entry name" value="CBM2"/>
    <property type="match status" value="1"/>
</dbReference>
<dbReference type="InterPro" id="IPR008271">
    <property type="entry name" value="Ser/Thr_kinase_AS"/>
</dbReference>
<proteinExistence type="predicted"/>
<accession>A0ABX1J8G6</accession>
<dbReference type="InterPro" id="IPR008965">
    <property type="entry name" value="CBM2/CBM3_carb-bd_dom_sf"/>
</dbReference>
<evidence type="ECO:0000259" key="9">
    <source>
        <dbReference type="PROSITE" id="PS51173"/>
    </source>
</evidence>
<name>A0ABX1J8G6_9PSEU</name>
<dbReference type="Pfam" id="PF00069">
    <property type="entry name" value="Pkinase"/>
    <property type="match status" value="1"/>
</dbReference>
<dbReference type="SMART" id="SM00637">
    <property type="entry name" value="CBD_II"/>
    <property type="match status" value="1"/>
</dbReference>
<dbReference type="Gene3D" id="2.60.40.290">
    <property type="match status" value="1"/>
</dbReference>
<keyword evidence="2" id="KW-0723">Serine/threonine-protein kinase</keyword>
<dbReference type="PROSITE" id="PS00108">
    <property type="entry name" value="PROTEIN_KINASE_ST"/>
    <property type="match status" value="1"/>
</dbReference>
<dbReference type="Gene3D" id="3.30.200.20">
    <property type="entry name" value="Phosphorylase Kinase, domain 1"/>
    <property type="match status" value="1"/>
</dbReference>
<evidence type="ECO:0000313" key="11">
    <source>
        <dbReference type="Proteomes" id="UP000715441"/>
    </source>
</evidence>
<keyword evidence="3" id="KW-0808">Transferase</keyword>
<dbReference type="PANTHER" id="PTHR43289:SF6">
    <property type="entry name" value="SERINE_THREONINE-PROTEIN KINASE NEKL-3"/>
    <property type="match status" value="1"/>
</dbReference>
<dbReference type="RefSeq" id="WP_168516654.1">
    <property type="nucleotide sequence ID" value="NZ_JAAXLS010000010.1"/>
</dbReference>
<keyword evidence="5 10" id="KW-0418">Kinase</keyword>
<dbReference type="InterPro" id="IPR001919">
    <property type="entry name" value="CBD2"/>
</dbReference>
<dbReference type="EC" id="2.7.11.1" evidence="1"/>